<dbReference type="EMBL" id="CP138204">
    <property type="protein sequence ID" value="WPC76596.1"/>
    <property type="molecule type" value="Genomic_DNA"/>
</dbReference>
<dbReference type="InterPro" id="IPR043128">
    <property type="entry name" value="Rev_trsase/Diguanyl_cyclase"/>
</dbReference>
<proteinExistence type="predicted"/>
<gene>
    <name evidence="5" type="ORF">R8Z52_18880</name>
</gene>
<keyword evidence="3" id="KW-0812">Transmembrane</keyword>
<keyword evidence="5" id="KW-0548">Nucleotidyltransferase</keyword>
<feature type="transmembrane region" description="Helical" evidence="3">
    <location>
        <begin position="76"/>
        <end position="96"/>
    </location>
</feature>
<dbReference type="InterPro" id="IPR000160">
    <property type="entry name" value="GGDEF_dom"/>
</dbReference>
<dbReference type="PROSITE" id="PS50887">
    <property type="entry name" value="GGDEF"/>
    <property type="match status" value="1"/>
</dbReference>
<dbReference type="GO" id="GO:0052621">
    <property type="term" value="F:diguanylate cyclase activity"/>
    <property type="evidence" value="ECO:0007669"/>
    <property type="project" value="UniProtKB-EC"/>
</dbReference>
<evidence type="ECO:0000256" key="3">
    <source>
        <dbReference type="SAM" id="Phobius"/>
    </source>
</evidence>
<dbReference type="PANTHER" id="PTHR45138:SF9">
    <property type="entry name" value="DIGUANYLATE CYCLASE DGCM-RELATED"/>
    <property type="match status" value="1"/>
</dbReference>
<evidence type="ECO:0000256" key="2">
    <source>
        <dbReference type="ARBA" id="ARBA00034247"/>
    </source>
</evidence>
<sequence length="363" mass="40866">MITTLLENHLGWTHNSEEHRKAFLNVVCAGLLACTNLFFIIYNLTIEHNVSLVAANGVTLLLAVFSQYLLFSHQRLLLSSLLINGIVMALTHFYIVCVGNQEYALVFAMVTPILAIVTLPFRVSLFFIFGQFIFFNYWLYSHLDTWQPTSFDVASYANLVAVWLILSTLIFYLERSREKAYRELNQLNKTLEICATVDGLTQVYNRRYTEKLIAQQAKGYCLALIDVDNFKQLNDTYGHLIGDEVLKQIARVLTEVFPQPNLVGRWGGEEFIVVIPNGMIPSGETLAEHARKQVSETNFKICLPVSISIALVHNHDASYDDALRVADHALYRAKAQGKNCVVTSTFASSGVTEVLPPLTQNAH</sequence>
<dbReference type="Proteomes" id="UP001304071">
    <property type="component" value="Chromosome 2"/>
</dbReference>
<keyword evidence="3" id="KW-1133">Transmembrane helix</keyword>
<dbReference type="PANTHER" id="PTHR45138">
    <property type="entry name" value="REGULATORY COMPONENTS OF SENSORY TRANSDUCTION SYSTEM"/>
    <property type="match status" value="1"/>
</dbReference>
<feature type="transmembrane region" description="Helical" evidence="3">
    <location>
        <begin position="49"/>
        <end position="70"/>
    </location>
</feature>
<dbReference type="InterPro" id="IPR050469">
    <property type="entry name" value="Diguanylate_Cyclase"/>
</dbReference>
<evidence type="ECO:0000256" key="1">
    <source>
        <dbReference type="ARBA" id="ARBA00012528"/>
    </source>
</evidence>
<dbReference type="InterPro" id="IPR029787">
    <property type="entry name" value="Nucleotide_cyclase"/>
</dbReference>
<dbReference type="SUPFAM" id="SSF55073">
    <property type="entry name" value="Nucleotide cyclase"/>
    <property type="match status" value="1"/>
</dbReference>
<dbReference type="CDD" id="cd01949">
    <property type="entry name" value="GGDEF"/>
    <property type="match status" value="1"/>
</dbReference>
<protein>
    <recommendedName>
        <fullName evidence="1">diguanylate cyclase</fullName>
        <ecNumber evidence="1">2.7.7.65</ecNumber>
    </recommendedName>
</protein>
<feature type="transmembrane region" description="Helical" evidence="3">
    <location>
        <begin position="153"/>
        <end position="173"/>
    </location>
</feature>
<name>A0ABZ0QKM4_9VIBR</name>
<feature type="domain" description="GGDEF" evidence="4">
    <location>
        <begin position="218"/>
        <end position="346"/>
    </location>
</feature>
<reference evidence="5 6" key="1">
    <citation type="submission" date="2023-11" db="EMBL/GenBank/DDBJ databases">
        <title>Plant-associative lifestyle of Vibrio porteresiae and its evolutionary dynamics.</title>
        <authorList>
            <person name="Rameshkumar N."/>
            <person name="Kirti K."/>
        </authorList>
    </citation>
    <scope>NUCLEOTIDE SEQUENCE [LARGE SCALE GENOMIC DNA]</scope>
    <source>
        <strain evidence="5 6">MSSRF30</strain>
    </source>
</reference>
<keyword evidence="5" id="KW-0808">Transferase</keyword>
<evidence type="ECO:0000259" key="4">
    <source>
        <dbReference type="PROSITE" id="PS50887"/>
    </source>
</evidence>
<dbReference type="NCBIfam" id="TIGR00254">
    <property type="entry name" value="GGDEF"/>
    <property type="match status" value="1"/>
</dbReference>
<evidence type="ECO:0000313" key="5">
    <source>
        <dbReference type="EMBL" id="WPC76596.1"/>
    </source>
</evidence>
<organism evidence="5 6">
    <name type="scientific">Vibrio porteresiae DSM 19223</name>
    <dbReference type="NCBI Taxonomy" id="1123496"/>
    <lineage>
        <taxon>Bacteria</taxon>
        <taxon>Pseudomonadati</taxon>
        <taxon>Pseudomonadota</taxon>
        <taxon>Gammaproteobacteria</taxon>
        <taxon>Vibrionales</taxon>
        <taxon>Vibrionaceae</taxon>
        <taxon>Vibrio</taxon>
    </lineage>
</organism>
<keyword evidence="3" id="KW-0472">Membrane</keyword>
<dbReference type="RefSeq" id="WP_261896999.1">
    <property type="nucleotide sequence ID" value="NZ_AP024896.1"/>
</dbReference>
<comment type="catalytic activity">
    <reaction evidence="2">
        <text>2 GTP = 3',3'-c-di-GMP + 2 diphosphate</text>
        <dbReference type="Rhea" id="RHEA:24898"/>
        <dbReference type="ChEBI" id="CHEBI:33019"/>
        <dbReference type="ChEBI" id="CHEBI:37565"/>
        <dbReference type="ChEBI" id="CHEBI:58805"/>
        <dbReference type="EC" id="2.7.7.65"/>
    </reaction>
</comment>
<feature type="transmembrane region" description="Helical" evidence="3">
    <location>
        <begin position="22"/>
        <end position="42"/>
    </location>
</feature>
<feature type="transmembrane region" description="Helical" evidence="3">
    <location>
        <begin position="103"/>
        <end position="133"/>
    </location>
</feature>
<keyword evidence="6" id="KW-1185">Reference proteome</keyword>
<dbReference type="Pfam" id="PF00990">
    <property type="entry name" value="GGDEF"/>
    <property type="match status" value="1"/>
</dbReference>
<accession>A0ABZ0QKM4</accession>
<evidence type="ECO:0000313" key="6">
    <source>
        <dbReference type="Proteomes" id="UP001304071"/>
    </source>
</evidence>
<dbReference type="EC" id="2.7.7.65" evidence="1"/>
<dbReference type="Gene3D" id="3.30.70.270">
    <property type="match status" value="1"/>
</dbReference>
<dbReference type="SMART" id="SM00267">
    <property type="entry name" value="GGDEF"/>
    <property type="match status" value="1"/>
</dbReference>